<proteinExistence type="predicted"/>
<gene>
    <name evidence="2" type="ORF">dnm_083930</name>
</gene>
<keyword evidence="3" id="KW-1185">Reference proteome</keyword>
<dbReference type="AlphaFoldDB" id="A0A975BUZ4"/>
<feature type="region of interest" description="Disordered" evidence="1">
    <location>
        <begin position="1"/>
        <end position="21"/>
    </location>
</feature>
<dbReference type="RefSeq" id="WP_207679730.1">
    <property type="nucleotide sequence ID" value="NZ_CP061800.1"/>
</dbReference>
<dbReference type="Proteomes" id="UP000663722">
    <property type="component" value="Chromosome"/>
</dbReference>
<accession>A0A975BUZ4</accession>
<dbReference type="EMBL" id="CP061800">
    <property type="protein sequence ID" value="QTA92315.1"/>
    <property type="molecule type" value="Genomic_DNA"/>
</dbReference>
<protein>
    <submittedName>
        <fullName evidence="2">Uncharacterized protein</fullName>
    </submittedName>
</protein>
<name>A0A975BUZ4_9BACT</name>
<reference evidence="2" key="1">
    <citation type="journal article" date="2021" name="Microb. Physiol.">
        <title>Proteogenomic Insights into the Physiology of Marine, Sulfate-Reducing, Filamentous Desulfonema limicola and Desulfonema magnum.</title>
        <authorList>
            <person name="Schnaars V."/>
            <person name="Wohlbrand L."/>
            <person name="Scheve S."/>
            <person name="Hinrichs C."/>
            <person name="Reinhardt R."/>
            <person name="Rabus R."/>
        </authorList>
    </citation>
    <scope>NUCLEOTIDE SEQUENCE</scope>
    <source>
        <strain evidence="2">4be13</strain>
    </source>
</reference>
<feature type="compositionally biased region" description="Basic and acidic residues" evidence="1">
    <location>
        <begin position="1"/>
        <end position="12"/>
    </location>
</feature>
<evidence type="ECO:0000313" key="3">
    <source>
        <dbReference type="Proteomes" id="UP000663722"/>
    </source>
</evidence>
<dbReference type="KEGG" id="dmm:dnm_083930"/>
<sequence length="100" mass="11492">MNKEISEHTDHLPDDDEMKPEYDFENMTGGIRGKYCKAYRNGHTVRIHKSDGTTLVRHFTPEDGTVSLDPDVRKYFPDSESVNHALRCLIPLLNKNSVVF</sequence>
<organism evidence="2 3">
    <name type="scientific">Desulfonema magnum</name>
    <dbReference type="NCBI Taxonomy" id="45655"/>
    <lineage>
        <taxon>Bacteria</taxon>
        <taxon>Pseudomonadati</taxon>
        <taxon>Thermodesulfobacteriota</taxon>
        <taxon>Desulfobacteria</taxon>
        <taxon>Desulfobacterales</taxon>
        <taxon>Desulfococcaceae</taxon>
        <taxon>Desulfonema</taxon>
    </lineage>
</organism>
<evidence type="ECO:0000313" key="2">
    <source>
        <dbReference type="EMBL" id="QTA92315.1"/>
    </source>
</evidence>
<evidence type="ECO:0000256" key="1">
    <source>
        <dbReference type="SAM" id="MobiDB-lite"/>
    </source>
</evidence>